<sequence length="96" mass="10919">MLRLPAKLREPDCCHWSPRRFRTLAALREENILLWAGRQAGNIAWLSYCVGTSCRANKRNSVLGMQQMHGGTEEDGQRTAGSRWNQHPEEPEDASL</sequence>
<gene>
    <name evidence="2" type="ORF">Y1Q_0015666</name>
</gene>
<protein>
    <submittedName>
        <fullName evidence="2">Uncharacterized protein</fullName>
    </submittedName>
</protein>
<accession>A0A151NNL9</accession>
<dbReference type="AlphaFoldDB" id="A0A151NNL9"/>
<dbReference type="Proteomes" id="UP000050525">
    <property type="component" value="Unassembled WGS sequence"/>
</dbReference>
<keyword evidence="3" id="KW-1185">Reference proteome</keyword>
<reference evidence="2 3" key="1">
    <citation type="journal article" date="2012" name="Genome Biol.">
        <title>Sequencing three crocodilian genomes to illuminate the evolution of archosaurs and amniotes.</title>
        <authorList>
            <person name="St John J.A."/>
            <person name="Braun E.L."/>
            <person name="Isberg S.R."/>
            <person name="Miles L.G."/>
            <person name="Chong A.Y."/>
            <person name="Gongora J."/>
            <person name="Dalzell P."/>
            <person name="Moran C."/>
            <person name="Bed'hom B."/>
            <person name="Abzhanov A."/>
            <person name="Burgess S.C."/>
            <person name="Cooksey A.M."/>
            <person name="Castoe T.A."/>
            <person name="Crawford N.G."/>
            <person name="Densmore L.D."/>
            <person name="Drew J.C."/>
            <person name="Edwards S.V."/>
            <person name="Faircloth B.C."/>
            <person name="Fujita M.K."/>
            <person name="Greenwold M.J."/>
            <person name="Hoffmann F.G."/>
            <person name="Howard J.M."/>
            <person name="Iguchi T."/>
            <person name="Janes D.E."/>
            <person name="Khan S.Y."/>
            <person name="Kohno S."/>
            <person name="de Koning A.J."/>
            <person name="Lance S.L."/>
            <person name="McCarthy F.M."/>
            <person name="McCormack J.E."/>
            <person name="Merchant M.E."/>
            <person name="Peterson D.G."/>
            <person name="Pollock D.D."/>
            <person name="Pourmand N."/>
            <person name="Raney B.J."/>
            <person name="Roessler K.A."/>
            <person name="Sanford J.R."/>
            <person name="Sawyer R.H."/>
            <person name="Schmidt C.J."/>
            <person name="Triplett E.W."/>
            <person name="Tuberville T.D."/>
            <person name="Venegas-Anaya M."/>
            <person name="Howard J.T."/>
            <person name="Jarvis E.D."/>
            <person name="Guillette L.J.Jr."/>
            <person name="Glenn T.C."/>
            <person name="Green R.E."/>
            <person name="Ray D.A."/>
        </authorList>
    </citation>
    <scope>NUCLEOTIDE SEQUENCE [LARGE SCALE GENOMIC DNA]</scope>
    <source>
        <strain evidence="2">KSC_2009_1</strain>
    </source>
</reference>
<name>A0A151NNL9_ALLMI</name>
<evidence type="ECO:0000313" key="2">
    <source>
        <dbReference type="EMBL" id="KYO38421.1"/>
    </source>
</evidence>
<feature type="region of interest" description="Disordered" evidence="1">
    <location>
        <begin position="65"/>
        <end position="96"/>
    </location>
</feature>
<comment type="caution">
    <text evidence="2">The sequence shown here is derived from an EMBL/GenBank/DDBJ whole genome shotgun (WGS) entry which is preliminary data.</text>
</comment>
<evidence type="ECO:0000256" key="1">
    <source>
        <dbReference type="SAM" id="MobiDB-lite"/>
    </source>
</evidence>
<dbReference type="EMBL" id="AKHW03002524">
    <property type="protein sequence ID" value="KYO38421.1"/>
    <property type="molecule type" value="Genomic_DNA"/>
</dbReference>
<evidence type="ECO:0000313" key="3">
    <source>
        <dbReference type="Proteomes" id="UP000050525"/>
    </source>
</evidence>
<proteinExistence type="predicted"/>
<organism evidence="2 3">
    <name type="scientific">Alligator mississippiensis</name>
    <name type="common">American alligator</name>
    <dbReference type="NCBI Taxonomy" id="8496"/>
    <lineage>
        <taxon>Eukaryota</taxon>
        <taxon>Metazoa</taxon>
        <taxon>Chordata</taxon>
        <taxon>Craniata</taxon>
        <taxon>Vertebrata</taxon>
        <taxon>Euteleostomi</taxon>
        <taxon>Archelosauria</taxon>
        <taxon>Archosauria</taxon>
        <taxon>Crocodylia</taxon>
        <taxon>Alligatoridae</taxon>
        <taxon>Alligatorinae</taxon>
        <taxon>Alligator</taxon>
    </lineage>
</organism>